<keyword evidence="4 6" id="KW-0472">Membrane</keyword>
<evidence type="ECO:0000256" key="6">
    <source>
        <dbReference type="SAM" id="Phobius"/>
    </source>
</evidence>
<dbReference type="RefSeq" id="WP_104829297.1">
    <property type="nucleotide sequence ID" value="NZ_PJCH01000005.1"/>
</dbReference>
<evidence type="ECO:0000256" key="3">
    <source>
        <dbReference type="ARBA" id="ARBA00022989"/>
    </source>
</evidence>
<evidence type="ECO:0000256" key="2">
    <source>
        <dbReference type="ARBA" id="ARBA00022692"/>
    </source>
</evidence>
<dbReference type="Proteomes" id="UP000239504">
    <property type="component" value="Unassembled WGS sequence"/>
</dbReference>
<evidence type="ECO:0000313" key="9">
    <source>
        <dbReference type="Proteomes" id="UP000239504"/>
    </source>
</evidence>
<comment type="subcellular location">
    <subcellularLocation>
        <location evidence="1">Membrane</location>
    </subcellularLocation>
</comment>
<dbReference type="InterPro" id="IPR010817">
    <property type="entry name" value="HemY_N"/>
</dbReference>
<accession>A0A2S7K6D7</accession>
<organism evidence="8 9">
    <name type="scientific">Hyphococcus luteus</name>
    <dbReference type="NCBI Taxonomy" id="2058213"/>
    <lineage>
        <taxon>Bacteria</taxon>
        <taxon>Pseudomonadati</taxon>
        <taxon>Pseudomonadota</taxon>
        <taxon>Alphaproteobacteria</taxon>
        <taxon>Parvularculales</taxon>
        <taxon>Parvularculaceae</taxon>
        <taxon>Hyphococcus</taxon>
    </lineage>
</organism>
<sequence length="508" mass="54578">MIRILMFLLGAVFFAFVITYLASLDNRITGEAFGYHFDGPSGLIMGGVIVLFFLAIYLTHKIKDILALPAKIRAKDAETRRARGIAALTRGLEAAAAGDGEDAAHHARVARRNLDDVALTRLLTAQAAQLSGDAATAKASFSEMLAAPETEFIGLKGLYAQAMAAGETETAKGYAERAFRLRPNAVWAFQSVFDLGLERGAWGETRDAVVQAKRNNAVEAARADRARAALLTADAYALGDQHAALSEAEAALKLSAGFTPAAVLAARIAMEEDKTGKAAHIIETAFAETAHPALIKLYDRLYKDEKPEKRARKLRKLAEKNPETDEAALLKARAATLTEDWSGAVDVLESVIAREPTPAAFSLMAKAAAGLHGEAAAGVWLEHAANAPRDPRPGAEGEFHLTREGWARLIREYMEYGRLSPPPIEEAAAGMPPDEVRLLLAPPVVEEPEPEEPAGEETAEISKEDEETSAGDAQEETKETSASEDEEDDHIHNDEEAERAANAARGVS</sequence>
<dbReference type="SUPFAM" id="SSF48452">
    <property type="entry name" value="TPR-like"/>
    <property type="match status" value="1"/>
</dbReference>
<keyword evidence="2 6" id="KW-0812">Transmembrane</keyword>
<comment type="caution">
    <text evidence="8">The sequence shown here is derived from an EMBL/GenBank/DDBJ whole genome shotgun (WGS) entry which is preliminary data.</text>
</comment>
<dbReference type="AlphaFoldDB" id="A0A2S7K6D7"/>
<feature type="compositionally biased region" description="Acidic residues" evidence="5">
    <location>
        <begin position="446"/>
        <end position="469"/>
    </location>
</feature>
<proteinExistence type="predicted"/>
<dbReference type="EMBL" id="PJCH01000005">
    <property type="protein sequence ID" value="PQA88052.1"/>
    <property type="molecule type" value="Genomic_DNA"/>
</dbReference>
<evidence type="ECO:0000259" key="7">
    <source>
        <dbReference type="Pfam" id="PF07219"/>
    </source>
</evidence>
<evidence type="ECO:0000256" key="5">
    <source>
        <dbReference type="SAM" id="MobiDB-lite"/>
    </source>
</evidence>
<keyword evidence="9" id="KW-1185">Reference proteome</keyword>
<evidence type="ECO:0000313" key="8">
    <source>
        <dbReference type="EMBL" id="PQA88052.1"/>
    </source>
</evidence>
<evidence type="ECO:0000256" key="1">
    <source>
        <dbReference type="ARBA" id="ARBA00004370"/>
    </source>
</evidence>
<name>A0A2S7K6D7_9PROT</name>
<dbReference type="Gene3D" id="1.25.40.10">
    <property type="entry name" value="Tetratricopeptide repeat domain"/>
    <property type="match status" value="1"/>
</dbReference>
<evidence type="ECO:0000256" key="4">
    <source>
        <dbReference type="ARBA" id="ARBA00023136"/>
    </source>
</evidence>
<keyword evidence="3 6" id="KW-1133">Transmembrane helix</keyword>
<feature type="region of interest" description="Disordered" evidence="5">
    <location>
        <begin position="445"/>
        <end position="508"/>
    </location>
</feature>
<dbReference type="GO" id="GO:0016020">
    <property type="term" value="C:membrane"/>
    <property type="evidence" value="ECO:0007669"/>
    <property type="project" value="UniProtKB-SubCell"/>
</dbReference>
<feature type="domain" description="HemY N-terminal" evidence="7">
    <location>
        <begin position="47"/>
        <end position="132"/>
    </location>
</feature>
<dbReference type="InterPro" id="IPR011990">
    <property type="entry name" value="TPR-like_helical_dom_sf"/>
</dbReference>
<protein>
    <recommendedName>
        <fullName evidence="7">HemY N-terminal domain-containing protein</fullName>
    </recommendedName>
</protein>
<feature type="transmembrane region" description="Helical" evidence="6">
    <location>
        <begin position="39"/>
        <end position="58"/>
    </location>
</feature>
<dbReference type="Pfam" id="PF07219">
    <property type="entry name" value="HemY_N"/>
    <property type="match status" value="1"/>
</dbReference>
<gene>
    <name evidence="8" type="ORF">CW354_06905</name>
</gene>
<reference evidence="8 9" key="1">
    <citation type="submission" date="2017-12" db="EMBL/GenBank/DDBJ databases">
        <authorList>
            <person name="Hurst M.R.H."/>
        </authorList>
    </citation>
    <scope>NUCLEOTIDE SEQUENCE [LARGE SCALE GENOMIC DNA]</scope>
    <source>
        <strain evidence="8 9">SY-3-19</strain>
    </source>
</reference>
<dbReference type="OrthoDB" id="9798343at2"/>